<name>A0A832DHB1_9BACT</name>
<dbReference type="InterPro" id="IPR001697">
    <property type="entry name" value="Pyr_Knase"/>
</dbReference>
<dbReference type="AlphaFoldDB" id="A0A832DHB1"/>
<dbReference type="FunFam" id="2.40.33.10:FF:000001">
    <property type="entry name" value="Pyruvate kinase"/>
    <property type="match status" value="1"/>
</dbReference>
<evidence type="ECO:0000256" key="3">
    <source>
        <dbReference type="ARBA" id="ARBA00004997"/>
    </source>
</evidence>
<dbReference type="GO" id="GO:0005524">
    <property type="term" value="F:ATP binding"/>
    <property type="evidence" value="ECO:0007669"/>
    <property type="project" value="UniProtKB-KW"/>
</dbReference>
<dbReference type="InterPro" id="IPR015813">
    <property type="entry name" value="Pyrv/PenolPyrv_kinase-like_dom"/>
</dbReference>
<dbReference type="PROSITE" id="PS00110">
    <property type="entry name" value="PYRUVATE_KINASE"/>
    <property type="match status" value="1"/>
</dbReference>
<comment type="cofactor">
    <cofactor evidence="2">
        <name>K(+)</name>
        <dbReference type="ChEBI" id="CHEBI:29103"/>
    </cofactor>
</comment>
<dbReference type="Gene3D" id="3.40.1380.20">
    <property type="entry name" value="Pyruvate kinase, C-terminal domain"/>
    <property type="match status" value="1"/>
</dbReference>
<evidence type="ECO:0000256" key="5">
    <source>
        <dbReference type="ARBA" id="ARBA00012142"/>
    </source>
</evidence>
<feature type="domain" description="Pyruvate kinase barrel" evidence="17">
    <location>
        <begin position="9"/>
        <end position="329"/>
    </location>
</feature>
<dbReference type="GO" id="GO:0030955">
    <property type="term" value="F:potassium ion binding"/>
    <property type="evidence" value="ECO:0007669"/>
    <property type="project" value="UniProtKB-UniRule"/>
</dbReference>
<keyword evidence="9" id="KW-0547">Nucleotide-binding</keyword>
<keyword evidence="12 16" id="KW-0460">Magnesium</keyword>
<dbReference type="NCBIfam" id="NF004491">
    <property type="entry name" value="PRK05826.1"/>
    <property type="match status" value="1"/>
</dbReference>
<gene>
    <name evidence="19" type="primary">pyk</name>
    <name evidence="19" type="ORF">ENS56_08560</name>
</gene>
<reference evidence="19" key="1">
    <citation type="journal article" date="2020" name="mSystems">
        <title>Genome- and Community-Level Interaction Insights into Carbon Utilization and Element Cycling Functions of Hydrothermarchaeota in Hydrothermal Sediment.</title>
        <authorList>
            <person name="Zhou Z."/>
            <person name="Liu Y."/>
            <person name="Xu W."/>
            <person name="Pan J."/>
            <person name="Luo Z.H."/>
            <person name="Li M."/>
        </authorList>
    </citation>
    <scope>NUCLEOTIDE SEQUENCE [LARGE SCALE GENOMIC DNA]</scope>
    <source>
        <strain evidence="19">SpSt-500</strain>
    </source>
</reference>
<comment type="pathway">
    <text evidence="3 16">Carbohydrate degradation; glycolysis; pyruvate from D-glyceraldehyde 3-phosphate: step 5/5.</text>
</comment>
<comment type="catalytic activity">
    <reaction evidence="16">
        <text>pyruvate + ATP = phosphoenolpyruvate + ADP + H(+)</text>
        <dbReference type="Rhea" id="RHEA:18157"/>
        <dbReference type="ChEBI" id="CHEBI:15361"/>
        <dbReference type="ChEBI" id="CHEBI:15378"/>
        <dbReference type="ChEBI" id="CHEBI:30616"/>
        <dbReference type="ChEBI" id="CHEBI:58702"/>
        <dbReference type="ChEBI" id="CHEBI:456216"/>
        <dbReference type="EC" id="2.7.1.40"/>
    </reaction>
</comment>
<dbReference type="InterPro" id="IPR011037">
    <property type="entry name" value="Pyrv_Knase-like_insert_dom_sf"/>
</dbReference>
<dbReference type="InterPro" id="IPR036918">
    <property type="entry name" value="Pyrv_Knase_C_sf"/>
</dbReference>
<dbReference type="InterPro" id="IPR040442">
    <property type="entry name" value="Pyrv_kinase-like_dom_sf"/>
</dbReference>
<dbReference type="PANTHER" id="PTHR11817">
    <property type="entry name" value="PYRUVATE KINASE"/>
    <property type="match status" value="1"/>
</dbReference>
<evidence type="ECO:0000259" key="18">
    <source>
        <dbReference type="Pfam" id="PF02887"/>
    </source>
</evidence>
<keyword evidence="7 16" id="KW-0808">Transferase</keyword>
<evidence type="ECO:0000256" key="8">
    <source>
        <dbReference type="ARBA" id="ARBA00022723"/>
    </source>
</evidence>
<comment type="similarity">
    <text evidence="4 16">Belongs to the pyruvate kinase family.</text>
</comment>
<dbReference type="InterPro" id="IPR015793">
    <property type="entry name" value="Pyrv_Knase_brl"/>
</dbReference>
<dbReference type="PRINTS" id="PR01050">
    <property type="entry name" value="PYRUVTKNASE"/>
</dbReference>
<evidence type="ECO:0000256" key="7">
    <source>
        <dbReference type="ARBA" id="ARBA00022679"/>
    </source>
</evidence>
<dbReference type="Gene3D" id="2.40.33.10">
    <property type="entry name" value="PK beta-barrel domain-like"/>
    <property type="match status" value="1"/>
</dbReference>
<sequence length="478" mass="53077">MPEAVEHIAKTKILATIGPATSSAEQIKNLIYAGIDGIRLNFSHGDYKFFEEVYNNLYLACVDEKTPLAVLIDLQGPKIRIGDLAEPSIQLNENDTIEITTEKILGTKNIISTTYQFLPRDAEIGNLILIDDGLIRLSIVDKTENSVICNVINGGILKPRKGMNLPGMKLTTPSITEKDYENLEFALKHRVDFIALSFVRSAEDVIELKNWLLMKGKEIPVIAKIEKREAVEQIDEILKIADGIMIARGDLGVELPPQEVPILQKSIIKKCNAAGKMVITATQMLESMINSPIPTRAEASDVANAVWDGTDVVMLSGETSVGKFPVRTVQIMNDILKNAEENFFIRKDIDFLTPESLQERLFDSVGRAVVAISQQINAQAIVVFTEKGRTARLISKYRPKAKIIAVSNNFNTMNNLSLHWGVIPIFSEKIDKEHIAIEEAKNSILNSGLAKTGDLLIFTAGAPYSEKSRTNWIRFEVM</sequence>
<comment type="caution">
    <text evidence="19">The sequence shown here is derived from an EMBL/GenBank/DDBJ whole genome shotgun (WGS) entry which is preliminary data.</text>
</comment>
<dbReference type="FunFam" id="3.20.20.60:FF:000025">
    <property type="entry name" value="Pyruvate kinase"/>
    <property type="match status" value="1"/>
</dbReference>
<evidence type="ECO:0000256" key="15">
    <source>
        <dbReference type="NCBIfam" id="TIGR01064"/>
    </source>
</evidence>
<dbReference type="GO" id="GO:0004743">
    <property type="term" value="F:pyruvate kinase activity"/>
    <property type="evidence" value="ECO:0007669"/>
    <property type="project" value="UniProtKB-UniRule"/>
</dbReference>
<evidence type="ECO:0000256" key="9">
    <source>
        <dbReference type="ARBA" id="ARBA00022741"/>
    </source>
</evidence>
<evidence type="ECO:0000256" key="2">
    <source>
        <dbReference type="ARBA" id="ARBA00001958"/>
    </source>
</evidence>
<keyword evidence="8" id="KW-0479">Metal-binding</keyword>
<evidence type="ECO:0000259" key="17">
    <source>
        <dbReference type="Pfam" id="PF00224"/>
    </source>
</evidence>
<accession>A0A832DHB1</accession>
<organism evidence="19">
    <name type="scientific">Ignavibacterium album</name>
    <dbReference type="NCBI Taxonomy" id="591197"/>
    <lineage>
        <taxon>Bacteria</taxon>
        <taxon>Pseudomonadati</taxon>
        <taxon>Ignavibacteriota</taxon>
        <taxon>Ignavibacteria</taxon>
        <taxon>Ignavibacteriales</taxon>
        <taxon>Ignavibacteriaceae</taxon>
        <taxon>Ignavibacterium</taxon>
    </lineage>
</organism>
<dbReference type="NCBIfam" id="NF004978">
    <property type="entry name" value="PRK06354.1"/>
    <property type="match status" value="1"/>
</dbReference>
<dbReference type="Gene3D" id="3.20.20.60">
    <property type="entry name" value="Phosphoenolpyruvate-binding domains"/>
    <property type="match status" value="1"/>
</dbReference>
<dbReference type="InterPro" id="IPR015806">
    <property type="entry name" value="Pyrv_Knase_insert_dom_sf"/>
</dbReference>
<keyword evidence="13 16" id="KW-0324">Glycolysis</keyword>
<dbReference type="SUPFAM" id="SSF50800">
    <property type="entry name" value="PK beta-barrel domain-like"/>
    <property type="match status" value="1"/>
</dbReference>
<evidence type="ECO:0000256" key="10">
    <source>
        <dbReference type="ARBA" id="ARBA00022777"/>
    </source>
</evidence>
<dbReference type="Pfam" id="PF00224">
    <property type="entry name" value="PK"/>
    <property type="match status" value="1"/>
</dbReference>
<evidence type="ECO:0000256" key="14">
    <source>
        <dbReference type="ARBA" id="ARBA00023317"/>
    </source>
</evidence>
<evidence type="ECO:0000256" key="12">
    <source>
        <dbReference type="ARBA" id="ARBA00022842"/>
    </source>
</evidence>
<dbReference type="NCBIfam" id="TIGR01064">
    <property type="entry name" value="pyruv_kin"/>
    <property type="match status" value="1"/>
</dbReference>
<evidence type="ECO:0000256" key="4">
    <source>
        <dbReference type="ARBA" id="ARBA00008663"/>
    </source>
</evidence>
<dbReference type="EC" id="2.7.1.40" evidence="5 15"/>
<dbReference type="Pfam" id="PF02887">
    <property type="entry name" value="PK_C"/>
    <property type="match status" value="1"/>
</dbReference>
<feature type="domain" description="Pyruvate kinase C-terminal" evidence="18">
    <location>
        <begin position="363"/>
        <end position="474"/>
    </location>
</feature>
<evidence type="ECO:0000256" key="16">
    <source>
        <dbReference type="RuleBase" id="RU000504"/>
    </source>
</evidence>
<dbReference type="EMBL" id="DSVI01000010">
    <property type="protein sequence ID" value="HGT48073.1"/>
    <property type="molecule type" value="Genomic_DNA"/>
</dbReference>
<evidence type="ECO:0000256" key="1">
    <source>
        <dbReference type="ARBA" id="ARBA00001946"/>
    </source>
</evidence>
<dbReference type="UniPathway" id="UPA00109">
    <property type="reaction ID" value="UER00188"/>
</dbReference>
<keyword evidence="14 19" id="KW-0670">Pyruvate</keyword>
<protein>
    <recommendedName>
        <fullName evidence="6 15">Pyruvate kinase</fullName>
        <ecNumber evidence="5 15">2.7.1.40</ecNumber>
    </recommendedName>
</protein>
<evidence type="ECO:0000256" key="6">
    <source>
        <dbReference type="ARBA" id="ARBA00018587"/>
    </source>
</evidence>
<proteinExistence type="inferred from homology"/>
<dbReference type="InterPro" id="IPR018209">
    <property type="entry name" value="Pyrv_Knase_AS"/>
</dbReference>
<evidence type="ECO:0000256" key="13">
    <source>
        <dbReference type="ARBA" id="ARBA00023152"/>
    </source>
</evidence>
<evidence type="ECO:0000256" key="11">
    <source>
        <dbReference type="ARBA" id="ARBA00022840"/>
    </source>
</evidence>
<keyword evidence="11" id="KW-0067">ATP-binding</keyword>
<evidence type="ECO:0000313" key="19">
    <source>
        <dbReference type="EMBL" id="HGT48073.1"/>
    </source>
</evidence>
<dbReference type="GO" id="GO:0000287">
    <property type="term" value="F:magnesium ion binding"/>
    <property type="evidence" value="ECO:0007669"/>
    <property type="project" value="UniProtKB-UniRule"/>
</dbReference>
<dbReference type="SUPFAM" id="SSF52935">
    <property type="entry name" value="PK C-terminal domain-like"/>
    <property type="match status" value="1"/>
</dbReference>
<dbReference type="InterPro" id="IPR015795">
    <property type="entry name" value="Pyrv_Knase_C"/>
</dbReference>
<dbReference type="GO" id="GO:0016301">
    <property type="term" value="F:kinase activity"/>
    <property type="evidence" value="ECO:0007669"/>
    <property type="project" value="UniProtKB-KW"/>
</dbReference>
<comment type="cofactor">
    <cofactor evidence="1">
        <name>Mg(2+)</name>
        <dbReference type="ChEBI" id="CHEBI:18420"/>
    </cofactor>
</comment>
<keyword evidence="10 16" id="KW-0418">Kinase</keyword>
<dbReference type="SUPFAM" id="SSF51621">
    <property type="entry name" value="Phosphoenolpyruvate/pyruvate domain"/>
    <property type="match status" value="1"/>
</dbReference>